<sequence length="227" mass="26234">MDSDKEVYIFDLKMICGGYVYFSTFTYFWGYKDNKEVRKPSEVSKDRFSETARLLGHNPFVVNDISSFNHWLRGQGWAIVDIEFARSYMQQWLKAHECIESSTGVYTDVSLVSPGTLARSFKSVKKAAVLERDNYRCVKCGNTEKLTMQHVIPFSKGGETTSRNLVTLCEPCNQELADNTDYSLFDTVGIHRNYDRAIINHLWYDIEQSRKAAQLSDNLMQTRADLW</sequence>
<protein>
    <submittedName>
        <fullName evidence="3">HNH endonuclease</fullName>
    </submittedName>
</protein>
<keyword evidence="4" id="KW-1185">Reference proteome</keyword>
<keyword evidence="3" id="KW-0255">Endonuclease</keyword>
<keyword evidence="1" id="KW-0472">Membrane</keyword>
<reference evidence="4" key="1">
    <citation type="submission" date="2023-07" db="EMBL/GenBank/DDBJ databases">
        <title>Molecular identification of indigenous halophilic bacteria isolated from red sea cost, biodegradation of synthetic dyes and assessment of degraded metabolite toxicity.</title>
        <authorList>
            <person name="Chaieb K."/>
            <person name="Altayb H.N."/>
        </authorList>
    </citation>
    <scope>NUCLEOTIDE SEQUENCE [LARGE SCALE GENOMIC DNA]</scope>
    <source>
        <strain evidence="4">K20</strain>
    </source>
</reference>
<comment type="caution">
    <text evidence="3">The sequence shown here is derived from an EMBL/GenBank/DDBJ whole genome shotgun (WGS) entry which is preliminary data.</text>
</comment>
<evidence type="ECO:0000256" key="1">
    <source>
        <dbReference type="SAM" id="Phobius"/>
    </source>
</evidence>
<evidence type="ECO:0000313" key="4">
    <source>
        <dbReference type="Proteomes" id="UP001199044"/>
    </source>
</evidence>
<dbReference type="Proteomes" id="UP001199044">
    <property type="component" value="Unassembled WGS sequence"/>
</dbReference>
<keyword evidence="1" id="KW-1133">Transmembrane helix</keyword>
<dbReference type="PANTHER" id="PTHR33877:SF2">
    <property type="entry name" value="OS07G0170200 PROTEIN"/>
    <property type="match status" value="1"/>
</dbReference>
<dbReference type="CDD" id="cd00085">
    <property type="entry name" value="HNHc"/>
    <property type="match status" value="1"/>
</dbReference>
<dbReference type="InterPro" id="IPR029471">
    <property type="entry name" value="HNH_5"/>
</dbReference>
<dbReference type="RefSeq" id="WP_225252443.1">
    <property type="nucleotide sequence ID" value="NZ_JAIWIU010000375.1"/>
</dbReference>
<evidence type="ECO:0000259" key="2">
    <source>
        <dbReference type="SMART" id="SM00507"/>
    </source>
</evidence>
<evidence type="ECO:0000313" key="3">
    <source>
        <dbReference type="EMBL" id="MCA2019248.1"/>
    </source>
</evidence>
<dbReference type="SMART" id="SM00507">
    <property type="entry name" value="HNHc"/>
    <property type="match status" value="1"/>
</dbReference>
<organism evidence="3 4">
    <name type="scientific">Vibrio tritonius</name>
    <dbReference type="NCBI Taxonomy" id="1435069"/>
    <lineage>
        <taxon>Bacteria</taxon>
        <taxon>Pseudomonadati</taxon>
        <taxon>Pseudomonadota</taxon>
        <taxon>Gammaproteobacteria</taxon>
        <taxon>Vibrionales</taxon>
        <taxon>Vibrionaceae</taxon>
        <taxon>Vibrio</taxon>
    </lineage>
</organism>
<gene>
    <name evidence="3" type="ORF">LDJ79_24360</name>
</gene>
<proteinExistence type="predicted"/>
<keyword evidence="1" id="KW-0812">Transmembrane</keyword>
<accession>A0ABS7YU87</accession>
<feature type="domain" description="HNH nuclease" evidence="2">
    <location>
        <begin position="124"/>
        <end position="174"/>
    </location>
</feature>
<feature type="transmembrane region" description="Helical" evidence="1">
    <location>
        <begin position="12"/>
        <end position="31"/>
    </location>
</feature>
<dbReference type="GO" id="GO:0004519">
    <property type="term" value="F:endonuclease activity"/>
    <property type="evidence" value="ECO:0007669"/>
    <property type="project" value="UniProtKB-KW"/>
</dbReference>
<name>A0ABS7YU87_9VIBR</name>
<keyword evidence="3" id="KW-0378">Hydrolase</keyword>
<dbReference type="Pfam" id="PF14279">
    <property type="entry name" value="HNH_5"/>
    <property type="match status" value="1"/>
</dbReference>
<dbReference type="EMBL" id="JAIWIU010000375">
    <property type="protein sequence ID" value="MCA2019248.1"/>
    <property type="molecule type" value="Genomic_DNA"/>
</dbReference>
<dbReference type="InterPro" id="IPR003615">
    <property type="entry name" value="HNH_nuc"/>
</dbReference>
<dbReference type="InterPro" id="IPR052892">
    <property type="entry name" value="NA-targeting_endonuclease"/>
</dbReference>
<dbReference type="Gene3D" id="1.10.30.50">
    <property type="match status" value="1"/>
</dbReference>
<keyword evidence="3" id="KW-0540">Nuclease</keyword>
<dbReference type="PANTHER" id="PTHR33877">
    <property type="entry name" value="SLL1193 PROTEIN"/>
    <property type="match status" value="1"/>
</dbReference>